<name>A0AAQ6IGS2_ANATE</name>
<dbReference type="Ensembl" id="ENSATET00000075182.1">
    <property type="protein sequence ID" value="ENSATEP00000073961.1"/>
    <property type="gene ID" value="ENSATEG00000033651.1"/>
</dbReference>
<feature type="compositionally biased region" description="Basic and acidic residues" evidence="2">
    <location>
        <begin position="1"/>
        <end position="10"/>
    </location>
</feature>
<feature type="coiled-coil region" evidence="1">
    <location>
        <begin position="161"/>
        <end position="188"/>
    </location>
</feature>
<gene>
    <name evidence="3" type="primary">CCDC78</name>
</gene>
<accession>A0AAQ6IGS2</accession>
<sequence>MGKEHQENKRVIHNSQQKVSEKSAALMCAQSQVKEVEEENSQLQLHVKKLNEEYRSRLVCYLQDLAEYIDGHNKTPPEGTKLRAFVDSMLQDVKSSYRVREEQLSSAARSYKKRLQKITKTHHALLIAYRVQREQILATPDGGLDPGPPEAHFSLDTSELRDEIEKELQHLRQDKARLEGQLQVARQQVAVLTVPRQNTSCQESESVQQTHEESWMDVRKLLKEITDSTLVGLEKERVLLLTRATVAEAQVLELQDYIDNHLGRYKQEITHLRRLHGIEDAAGRSQSDQSSFH</sequence>
<feature type="region of interest" description="Disordered" evidence="2">
    <location>
        <begin position="1"/>
        <end position="23"/>
    </location>
</feature>
<evidence type="ECO:0000256" key="2">
    <source>
        <dbReference type="SAM" id="MobiDB-lite"/>
    </source>
</evidence>
<reference evidence="3 4" key="1">
    <citation type="submission" date="2021-04" db="EMBL/GenBank/DDBJ databases">
        <authorList>
            <consortium name="Wellcome Sanger Institute Data Sharing"/>
        </authorList>
    </citation>
    <scope>NUCLEOTIDE SEQUENCE [LARGE SCALE GENOMIC DNA]</scope>
</reference>
<organism evidence="3 4">
    <name type="scientific">Anabas testudineus</name>
    <name type="common">Climbing perch</name>
    <name type="synonym">Anthias testudineus</name>
    <dbReference type="NCBI Taxonomy" id="64144"/>
    <lineage>
        <taxon>Eukaryota</taxon>
        <taxon>Metazoa</taxon>
        <taxon>Chordata</taxon>
        <taxon>Craniata</taxon>
        <taxon>Vertebrata</taxon>
        <taxon>Euteleostomi</taxon>
        <taxon>Actinopterygii</taxon>
        <taxon>Neopterygii</taxon>
        <taxon>Teleostei</taxon>
        <taxon>Neoteleostei</taxon>
        <taxon>Acanthomorphata</taxon>
        <taxon>Anabantaria</taxon>
        <taxon>Anabantiformes</taxon>
        <taxon>Anabantoidei</taxon>
        <taxon>Anabantidae</taxon>
        <taxon>Anabas</taxon>
    </lineage>
</organism>
<reference evidence="3" key="3">
    <citation type="submission" date="2025-09" db="UniProtKB">
        <authorList>
            <consortium name="Ensembl"/>
        </authorList>
    </citation>
    <scope>IDENTIFICATION</scope>
</reference>
<keyword evidence="1" id="KW-0175">Coiled coil</keyword>
<evidence type="ECO:0000313" key="3">
    <source>
        <dbReference type="Ensembl" id="ENSATEP00000073961.1"/>
    </source>
</evidence>
<evidence type="ECO:0000313" key="4">
    <source>
        <dbReference type="Proteomes" id="UP000265040"/>
    </source>
</evidence>
<keyword evidence="4" id="KW-1185">Reference proteome</keyword>
<dbReference type="GeneTree" id="ENSGT00390000013678"/>
<dbReference type="Proteomes" id="UP000265040">
    <property type="component" value="Chromosome 19"/>
</dbReference>
<dbReference type="InterPro" id="IPR039873">
    <property type="entry name" value="CCDC78"/>
</dbReference>
<evidence type="ECO:0000256" key="1">
    <source>
        <dbReference type="SAM" id="Coils"/>
    </source>
</evidence>
<proteinExistence type="predicted"/>
<protein>
    <recommendedName>
        <fullName evidence="5">Coiled-coil domain containing 78</fullName>
    </recommendedName>
</protein>
<dbReference type="PANTHER" id="PTHR22106:SF5">
    <property type="entry name" value="COILED-COIL DOMAIN-CONTAINING PROTEIN 78"/>
    <property type="match status" value="1"/>
</dbReference>
<reference evidence="3" key="2">
    <citation type="submission" date="2025-08" db="UniProtKB">
        <authorList>
            <consortium name="Ensembl"/>
        </authorList>
    </citation>
    <scope>IDENTIFICATION</scope>
</reference>
<dbReference type="PANTHER" id="PTHR22106">
    <property type="entry name" value="COILED-COIL DOMAIN-CONTAINING PROTEIN 78"/>
    <property type="match status" value="1"/>
</dbReference>
<evidence type="ECO:0008006" key="5">
    <source>
        <dbReference type="Google" id="ProtNLM"/>
    </source>
</evidence>
<dbReference type="AlphaFoldDB" id="A0AAQ6IGS2"/>
<dbReference type="GO" id="GO:0005737">
    <property type="term" value="C:cytoplasm"/>
    <property type="evidence" value="ECO:0007669"/>
    <property type="project" value="TreeGrafter"/>
</dbReference>